<dbReference type="AlphaFoldDB" id="K6WXE9"/>
<name>K6WXE9_9ACTN</name>
<reference evidence="3 4" key="1">
    <citation type="submission" date="2012-08" db="EMBL/GenBank/DDBJ databases">
        <title>Whole genome shotgun sequence of Gordonia namibiensis NBRC 108229.</title>
        <authorList>
            <person name="Isaki-Nakamura S."/>
            <person name="Hosoyama A."/>
            <person name="Tsuchikane K."/>
            <person name="Katsumata H."/>
            <person name="Baba S."/>
            <person name="Yamazaki S."/>
            <person name="Fujita N."/>
        </authorList>
    </citation>
    <scope>NUCLEOTIDE SEQUENCE [LARGE SCALE GENOMIC DNA]</scope>
    <source>
        <strain evidence="3 4">NBRC 108229</strain>
    </source>
</reference>
<dbReference type="Gene3D" id="3.40.630.30">
    <property type="match status" value="1"/>
</dbReference>
<dbReference type="NCBIfam" id="TIGR04050">
    <property type="entry name" value="MSMEG_0567_Cter"/>
    <property type="match status" value="1"/>
</dbReference>
<dbReference type="Pfam" id="PF02769">
    <property type="entry name" value="AIRS_C"/>
    <property type="match status" value="1"/>
</dbReference>
<dbReference type="PANTHER" id="PTHR30270:SF0">
    <property type="entry name" value="THIAMINE-MONOPHOSPHATE KINASE"/>
    <property type="match status" value="1"/>
</dbReference>
<dbReference type="InterPro" id="IPR016188">
    <property type="entry name" value="PurM-like_N"/>
</dbReference>
<keyword evidence="4" id="KW-1185">Reference proteome</keyword>
<evidence type="ECO:0000256" key="1">
    <source>
        <dbReference type="SAM" id="MobiDB-lite"/>
    </source>
</evidence>
<dbReference type="GO" id="GO:0009228">
    <property type="term" value="P:thiamine biosynthetic process"/>
    <property type="evidence" value="ECO:0007669"/>
    <property type="project" value="InterPro"/>
</dbReference>
<dbReference type="Gene3D" id="3.90.650.10">
    <property type="entry name" value="PurM-like C-terminal domain"/>
    <property type="match status" value="1"/>
</dbReference>
<evidence type="ECO:0000313" key="3">
    <source>
        <dbReference type="EMBL" id="GAB98486.1"/>
    </source>
</evidence>
<gene>
    <name evidence="3" type="ORF">GONAM_02_00080</name>
</gene>
<proteinExistence type="predicted"/>
<feature type="region of interest" description="Disordered" evidence="1">
    <location>
        <begin position="1"/>
        <end position="116"/>
    </location>
</feature>
<protein>
    <recommendedName>
        <fullName evidence="2">N-acetyltransferase domain-containing protein</fullName>
    </recommendedName>
</protein>
<comment type="caution">
    <text evidence="3">The sequence shown here is derived from an EMBL/GenBank/DDBJ whole genome shotgun (WGS) entry which is preliminary data.</text>
</comment>
<dbReference type="PANTHER" id="PTHR30270">
    <property type="entry name" value="THIAMINE-MONOPHOSPHATE KINASE"/>
    <property type="match status" value="1"/>
</dbReference>
<dbReference type="SUPFAM" id="SSF55326">
    <property type="entry name" value="PurM N-terminal domain-like"/>
    <property type="match status" value="1"/>
</dbReference>
<feature type="domain" description="N-acetyltransferase" evidence="2">
    <location>
        <begin position="145"/>
        <end position="297"/>
    </location>
</feature>
<dbReference type="SUPFAM" id="SSF56042">
    <property type="entry name" value="PurM C-terminal domain-like"/>
    <property type="match status" value="1"/>
</dbReference>
<dbReference type="Proteomes" id="UP000035058">
    <property type="component" value="Unassembled WGS sequence"/>
</dbReference>
<evidence type="ECO:0000313" key="4">
    <source>
        <dbReference type="Proteomes" id="UP000035058"/>
    </source>
</evidence>
<dbReference type="InterPro" id="IPR023911">
    <property type="entry name" value="MSMEG_0567/sll0787_C"/>
</dbReference>
<sequence length="599" mass="63034">MVESFRYAPPQAPGLLKEQKPHTAPQAPGLLKEQKPHTAPQAPGLLKEQKPHTAPQAPGLLKEQKPHVAPQAPGLLKEQKPHVAPQSPGLLKEQKPHVAPQSPGLLKEQKPHVAPQAPGLLKEQRPAELSILAGRRRVVARPDFLITVADTAAEHATYRAMRYREFVEQQQLFDRTDLDDTDGDPRTVVLVATLPDGAIAGGVRVAPMRWDGSADTEDIGWWFGSRLVVADPGHAAGIGPALVRAACAHIEQQGALRFDATVQDRYARMFRRLGWDDCGAGPVIAGQAHREMRWPVHRIQRTVDGTKAVLAEALAPFAEQDGGLGAAGFRGDDGVPLPGTDVIAACDAIIPSMIERDPEWAGWCSVLVNINDLSAMGARPIGLLDAVGAPTTSHLTRIIRGISAAARAWQTPVLGGHTQVGVPSALSVTALGTTPSPLRAGGGAVGDTVTLHADLGGSWRPGYHDRQWDSTSSRSSDELRAMAGHLARVGPASAKDVSMAGIAGTLGMLAEASGTGAELDVTAVPRPNDASMGAWLTCFPGYAMLSTDRPGRRAGVPVPDALTIADCGRLTSEPGVRLRWPDGAVTVAVASTVTGLGAA</sequence>
<dbReference type="InterPro" id="IPR036676">
    <property type="entry name" value="PurM-like_C_sf"/>
</dbReference>
<dbReference type="SUPFAM" id="SSF55729">
    <property type="entry name" value="Acyl-CoA N-acyltransferases (Nat)"/>
    <property type="match status" value="1"/>
</dbReference>
<dbReference type="PROSITE" id="PS51186">
    <property type="entry name" value="GNAT"/>
    <property type="match status" value="1"/>
</dbReference>
<dbReference type="InterPro" id="IPR010918">
    <property type="entry name" value="PurM-like_C_dom"/>
</dbReference>
<dbReference type="Gene3D" id="3.30.1330.10">
    <property type="entry name" value="PurM-like, N-terminal domain"/>
    <property type="match status" value="1"/>
</dbReference>
<dbReference type="InterPro" id="IPR006283">
    <property type="entry name" value="ThiL-like"/>
</dbReference>
<evidence type="ECO:0000259" key="2">
    <source>
        <dbReference type="PROSITE" id="PS51186"/>
    </source>
</evidence>
<accession>K6WXE9</accession>
<dbReference type="GO" id="GO:0009030">
    <property type="term" value="F:thiamine-phosphate kinase activity"/>
    <property type="evidence" value="ECO:0007669"/>
    <property type="project" value="InterPro"/>
</dbReference>
<dbReference type="GO" id="GO:0016747">
    <property type="term" value="F:acyltransferase activity, transferring groups other than amino-acyl groups"/>
    <property type="evidence" value="ECO:0007669"/>
    <property type="project" value="InterPro"/>
</dbReference>
<dbReference type="EMBL" id="BAHE01000002">
    <property type="protein sequence ID" value="GAB98486.1"/>
    <property type="molecule type" value="Genomic_DNA"/>
</dbReference>
<dbReference type="InterPro" id="IPR000182">
    <property type="entry name" value="GNAT_dom"/>
</dbReference>
<organism evidence="3 4">
    <name type="scientific">Gordonia namibiensis NBRC 108229</name>
    <dbReference type="NCBI Taxonomy" id="1208314"/>
    <lineage>
        <taxon>Bacteria</taxon>
        <taxon>Bacillati</taxon>
        <taxon>Actinomycetota</taxon>
        <taxon>Actinomycetes</taxon>
        <taxon>Mycobacteriales</taxon>
        <taxon>Gordoniaceae</taxon>
        <taxon>Gordonia</taxon>
    </lineage>
</organism>
<dbReference type="Pfam" id="PF00586">
    <property type="entry name" value="AIRS"/>
    <property type="match status" value="1"/>
</dbReference>
<dbReference type="InterPro" id="IPR016181">
    <property type="entry name" value="Acyl_CoA_acyltransferase"/>
</dbReference>
<dbReference type="InterPro" id="IPR036921">
    <property type="entry name" value="PurM-like_N_sf"/>
</dbReference>